<accession>A0A4E0QQH5</accession>
<evidence type="ECO:0000313" key="1">
    <source>
        <dbReference type="EMBL" id="TGC07519.1"/>
    </source>
</evidence>
<proteinExistence type="predicted"/>
<dbReference type="OrthoDB" id="135573at2157"/>
<name>A0A4E0QQH5_9EURY</name>
<gene>
    <name evidence="1" type="ORF">CUN85_10850</name>
</gene>
<comment type="caution">
    <text evidence="1">The sequence shown here is derived from an EMBL/GenBank/DDBJ whole genome shotgun (WGS) entry which is preliminary data.</text>
</comment>
<dbReference type="AlphaFoldDB" id="A0A4E0QQH5"/>
<dbReference type="Proteomes" id="UP000297295">
    <property type="component" value="Unassembled WGS sequence"/>
</dbReference>
<sequence>MSHLKCFFPRPAENEEMPVQFIDMQEKLAGWSPRLKRSVYVDDFKDTEDLKRVREVTVLRVYNWLSDRESLIELSEMERLQFEEVVDMFIKHSGEIRYTRVKKGGRLVNHFRLEENSVPGVDVKEKLLADIL</sequence>
<dbReference type="EMBL" id="PGGK01000014">
    <property type="protein sequence ID" value="TGC07519.1"/>
    <property type="molecule type" value="Genomic_DNA"/>
</dbReference>
<organism evidence="1 2">
    <name type="scientific">Methanolobus halotolerans</name>
    <dbReference type="NCBI Taxonomy" id="2052935"/>
    <lineage>
        <taxon>Archaea</taxon>
        <taxon>Methanobacteriati</taxon>
        <taxon>Methanobacteriota</taxon>
        <taxon>Stenosarchaea group</taxon>
        <taxon>Methanomicrobia</taxon>
        <taxon>Methanosarcinales</taxon>
        <taxon>Methanosarcinaceae</taxon>
        <taxon>Methanolobus</taxon>
    </lineage>
</organism>
<reference evidence="1 2" key="1">
    <citation type="submission" date="2017-11" db="EMBL/GenBank/DDBJ databases">
        <title>Isolation and Characterization of Methanogenic Archaea from Saline Meromictic Lake at Siberia.</title>
        <authorList>
            <person name="Shen Y."/>
            <person name="Huang H.-H."/>
            <person name="Lai M.-C."/>
            <person name="Chen S.-C."/>
        </authorList>
    </citation>
    <scope>NUCLEOTIDE SEQUENCE [LARGE SCALE GENOMIC DNA]</scope>
    <source>
        <strain evidence="1 2">SY-01</strain>
    </source>
</reference>
<evidence type="ECO:0000313" key="2">
    <source>
        <dbReference type="Proteomes" id="UP000297295"/>
    </source>
</evidence>
<keyword evidence="2" id="KW-1185">Reference proteome</keyword>
<protein>
    <submittedName>
        <fullName evidence="1">Uncharacterized protein</fullName>
    </submittedName>
</protein>